<feature type="transmembrane region" description="Helical" evidence="5">
    <location>
        <begin position="390"/>
        <end position="409"/>
    </location>
</feature>
<dbReference type="Proteomes" id="UP000095544">
    <property type="component" value="Unassembled WGS sequence"/>
</dbReference>
<dbReference type="GO" id="GO:0005886">
    <property type="term" value="C:plasma membrane"/>
    <property type="evidence" value="ECO:0007669"/>
    <property type="project" value="TreeGrafter"/>
</dbReference>
<evidence type="ECO:0000256" key="3">
    <source>
        <dbReference type="ARBA" id="ARBA00022989"/>
    </source>
</evidence>
<feature type="transmembrane region" description="Helical" evidence="5">
    <location>
        <begin position="117"/>
        <end position="135"/>
    </location>
</feature>
<evidence type="ECO:0000256" key="2">
    <source>
        <dbReference type="ARBA" id="ARBA00022692"/>
    </source>
</evidence>
<keyword evidence="2 5" id="KW-0812">Transmembrane</keyword>
<dbReference type="RefSeq" id="WP_050640378.1">
    <property type="nucleotide sequence ID" value="NZ_CABKUE010000008.1"/>
</dbReference>
<comment type="subcellular location">
    <subcellularLocation>
        <location evidence="1">Membrane</location>
        <topology evidence="1">Multi-pass membrane protein</topology>
    </subcellularLocation>
</comment>
<reference evidence="6 7" key="1">
    <citation type="submission" date="2015-09" db="EMBL/GenBank/DDBJ databases">
        <authorList>
            <consortium name="Pathogen Informatics"/>
        </authorList>
    </citation>
    <scope>NUCLEOTIDE SEQUENCE [LARGE SCALE GENOMIC DNA]</scope>
    <source>
        <strain evidence="6 7">2789STDY5834876</strain>
    </source>
</reference>
<feature type="transmembrane region" description="Helical" evidence="5">
    <location>
        <begin position="435"/>
        <end position="457"/>
    </location>
</feature>
<feature type="transmembrane region" description="Helical" evidence="5">
    <location>
        <begin position="76"/>
        <end position="96"/>
    </location>
</feature>
<evidence type="ECO:0000256" key="4">
    <source>
        <dbReference type="ARBA" id="ARBA00023136"/>
    </source>
</evidence>
<feature type="transmembrane region" description="Helical" evidence="5">
    <location>
        <begin position="166"/>
        <end position="184"/>
    </location>
</feature>
<evidence type="ECO:0000313" key="7">
    <source>
        <dbReference type="Proteomes" id="UP000095544"/>
    </source>
</evidence>
<dbReference type="GO" id="GO:0022857">
    <property type="term" value="F:transmembrane transporter activity"/>
    <property type="evidence" value="ECO:0007669"/>
    <property type="project" value="InterPro"/>
</dbReference>
<accession>A0A174M8R0</accession>
<dbReference type="AlphaFoldDB" id="A0A174M8R0"/>
<protein>
    <submittedName>
        <fullName evidence="6">Inner membrane protein ybhI</fullName>
    </submittedName>
</protein>
<evidence type="ECO:0000313" key="6">
    <source>
        <dbReference type="EMBL" id="CUP32832.1"/>
    </source>
</evidence>
<organism evidence="6 7">
    <name type="scientific">Faecalicatena contorta</name>
    <dbReference type="NCBI Taxonomy" id="39482"/>
    <lineage>
        <taxon>Bacteria</taxon>
        <taxon>Bacillati</taxon>
        <taxon>Bacillota</taxon>
        <taxon>Clostridia</taxon>
        <taxon>Lachnospirales</taxon>
        <taxon>Lachnospiraceae</taxon>
        <taxon>Faecalicatena</taxon>
    </lineage>
</organism>
<dbReference type="Pfam" id="PF00939">
    <property type="entry name" value="Na_sulph_symp"/>
    <property type="match status" value="1"/>
</dbReference>
<dbReference type="OrthoDB" id="5460483at2"/>
<evidence type="ECO:0000256" key="5">
    <source>
        <dbReference type="SAM" id="Phobius"/>
    </source>
</evidence>
<gene>
    <name evidence="6" type="primary">ybhI</name>
    <name evidence="6" type="ORF">ERS852491_04871</name>
</gene>
<dbReference type="PANTHER" id="PTHR10283">
    <property type="entry name" value="SOLUTE CARRIER FAMILY 13 MEMBER"/>
    <property type="match status" value="1"/>
</dbReference>
<feature type="transmembrane region" description="Helical" evidence="5">
    <location>
        <begin position="204"/>
        <end position="230"/>
    </location>
</feature>
<evidence type="ECO:0000256" key="1">
    <source>
        <dbReference type="ARBA" id="ARBA00004141"/>
    </source>
</evidence>
<keyword evidence="4 5" id="KW-0472">Membrane</keyword>
<feature type="transmembrane region" description="Helical" evidence="5">
    <location>
        <begin position="313"/>
        <end position="337"/>
    </location>
</feature>
<dbReference type="STRING" id="39482.ERS852491_04871"/>
<dbReference type="InterPro" id="IPR001898">
    <property type="entry name" value="SLC13A/DASS"/>
</dbReference>
<sequence>MNKKVIGFLAGIAVAVVIMLLPLSGMEPEGQRCLALSLMTVVWWATNVAQSGFVGGFYLIMLIVCKVATPDLVFKSWYGSSTMWLVMGAYMIAGAVKDSGLGERIAYAFIKKFVRSYNGIIISIFVLTFIMSVLIPHPWPRAFLIMSVMAVVIQSAKIPKVDAVKIGFTVFAASVPVSLIFLTGDSVINPLAASYAGDSISIGWIGWFQYMGIPAIVASVITLVLILFLFKPSQPVTINLQEIEEKQKAQGPMSSLEKRTAIWLIIAIILWMTDSIHGIDIGWVTMGVAMCMSLPLIGGVLTVKSWGQVPVHVLVFLTSAMAIGTVGGATGMNMWIANTILPENLPGNLFILALLIALISMIVHMFMGSVIAVMGVVIPSVLILTESMGIPPIVTALIVYMAIASHYILPFHHLNMLVGQGEENGMYTQKETIRLGVPLTVVVFILVLVEVLWWNIVGLV</sequence>
<name>A0A174M8R0_9FIRM</name>
<dbReference type="EMBL" id="CYZU01000083">
    <property type="protein sequence ID" value="CUP32832.1"/>
    <property type="molecule type" value="Genomic_DNA"/>
</dbReference>
<feature type="transmembrane region" description="Helical" evidence="5">
    <location>
        <begin position="35"/>
        <end position="64"/>
    </location>
</feature>
<feature type="transmembrane region" description="Helical" evidence="5">
    <location>
        <begin position="283"/>
        <end position="301"/>
    </location>
</feature>
<keyword evidence="3 5" id="KW-1133">Transmembrane helix</keyword>
<proteinExistence type="predicted"/>
<feature type="transmembrane region" description="Helical" evidence="5">
    <location>
        <begin position="349"/>
        <end position="378"/>
    </location>
</feature>
<feature type="transmembrane region" description="Helical" evidence="5">
    <location>
        <begin position="6"/>
        <end position="23"/>
    </location>
</feature>